<comment type="caution">
    <text evidence="2">The sequence shown here is derived from an EMBL/GenBank/DDBJ whole genome shotgun (WGS) entry which is preliminary data.</text>
</comment>
<dbReference type="RefSeq" id="WP_154208487.1">
    <property type="nucleotide sequence ID" value="NZ_JACBXL010000026.1"/>
</dbReference>
<evidence type="ECO:0000313" key="3">
    <source>
        <dbReference type="Proteomes" id="UP000441032"/>
    </source>
</evidence>
<reference evidence="2 3" key="1">
    <citation type="submission" date="2019-11" db="EMBL/GenBank/DDBJ databases">
        <title>Phenotypic characterization of an OXA-22 and OXA-60 co-producing Ralstonia pickettii clinical strain.</title>
        <authorList>
            <person name="He F."/>
        </authorList>
    </citation>
    <scope>NUCLEOTIDE SEQUENCE [LARGE SCALE GENOMIC DNA]</scope>
    <source>
        <strain evidence="2 3">PSLESD1</strain>
    </source>
</reference>
<proteinExistence type="predicted"/>
<keyword evidence="1" id="KW-0472">Membrane</keyword>
<sequence>MFPPLSFSAGGGGPSGAYGGMASGFSTGAFVVGGSPASQALAITSSAGASGAHNNLMLLVAVGAIVWLALRK</sequence>
<evidence type="ECO:0000313" key="2">
    <source>
        <dbReference type="EMBL" id="MRT01138.1"/>
    </source>
</evidence>
<protein>
    <submittedName>
        <fullName evidence="2">Uncharacterized protein</fullName>
    </submittedName>
</protein>
<feature type="transmembrane region" description="Helical" evidence="1">
    <location>
        <begin position="52"/>
        <end position="70"/>
    </location>
</feature>
<gene>
    <name evidence="2" type="ORF">GJQ57_21045</name>
</gene>
<organism evidence="2 3">
    <name type="scientific">Ralstonia pickettii</name>
    <name type="common">Burkholderia pickettii</name>
    <dbReference type="NCBI Taxonomy" id="329"/>
    <lineage>
        <taxon>Bacteria</taxon>
        <taxon>Pseudomonadati</taxon>
        <taxon>Pseudomonadota</taxon>
        <taxon>Betaproteobacteria</taxon>
        <taxon>Burkholderiales</taxon>
        <taxon>Burkholderiaceae</taxon>
        <taxon>Ralstonia</taxon>
    </lineage>
</organism>
<dbReference type="AlphaFoldDB" id="A0A7X2HR32"/>
<accession>A0A7X2HR32</accession>
<name>A0A7X2HR32_RALPI</name>
<keyword evidence="1" id="KW-1133">Transmembrane helix</keyword>
<keyword evidence="1" id="KW-0812">Transmembrane</keyword>
<evidence type="ECO:0000256" key="1">
    <source>
        <dbReference type="SAM" id="Phobius"/>
    </source>
</evidence>
<dbReference type="Proteomes" id="UP000441032">
    <property type="component" value="Unassembled WGS sequence"/>
</dbReference>
<dbReference type="EMBL" id="WJYN01000010">
    <property type="protein sequence ID" value="MRT01138.1"/>
    <property type="molecule type" value="Genomic_DNA"/>
</dbReference>